<evidence type="ECO:0000313" key="4">
    <source>
        <dbReference type="Proteomes" id="UP000239650"/>
    </source>
</evidence>
<dbReference type="InterPro" id="IPR010317">
    <property type="entry name" value="WxLIP_PGBD"/>
</dbReference>
<dbReference type="AlphaFoldDB" id="A0A2K4Q9U3"/>
<organism evidence="3 4">
    <name type="scientific">Latilactobacillus sakei</name>
    <name type="common">Lactobacillus sakei</name>
    <dbReference type="NCBI Taxonomy" id="1599"/>
    <lineage>
        <taxon>Bacteria</taxon>
        <taxon>Bacillati</taxon>
        <taxon>Bacillota</taxon>
        <taxon>Bacilli</taxon>
        <taxon>Lactobacillales</taxon>
        <taxon>Lactobacillaceae</taxon>
        <taxon>Latilactobacillus</taxon>
    </lineage>
</organism>
<evidence type="ECO:0000313" key="3">
    <source>
        <dbReference type="EMBL" id="SPE22887.1"/>
    </source>
</evidence>
<evidence type="ECO:0000259" key="2">
    <source>
        <dbReference type="Pfam" id="PF11797"/>
    </source>
</evidence>
<dbReference type="InterPro" id="IPR021759">
    <property type="entry name" value="WxLIP_HBD"/>
</dbReference>
<evidence type="ECO:0000259" key="1">
    <source>
        <dbReference type="Pfam" id="PF06030"/>
    </source>
</evidence>
<comment type="caution">
    <text evidence="3">The sequence shown here is derived from an EMBL/GenBank/DDBJ whole genome shotgun (WGS) entry which is preliminary data.</text>
</comment>
<dbReference type="EMBL" id="OKRC01000010">
    <property type="protein sequence ID" value="SPE22887.1"/>
    <property type="molecule type" value="Genomic_DNA"/>
</dbReference>
<reference evidence="3 4" key="1">
    <citation type="submission" date="2018-02" db="EMBL/GenBank/DDBJ databases">
        <authorList>
            <person name="Rodrigo-Torres L."/>
            <person name="Arahal R. D."/>
            <person name="Lucena T."/>
        </authorList>
    </citation>
    <scope>NUCLEOTIDE SEQUENCE [LARGE SCALE GENOMIC DNA]</scope>
    <source>
        <strain evidence="3 4">CECT 9267</strain>
    </source>
</reference>
<sequence>MKRKYRLMIWGLVLFMSVFVNVKVADAANNAGFEVIPVASKQQLNQKVTYFDLKLAPNQATTVTVNVKSTSQTPITVETSVAKATTNTNGVVEYKAFKQNKSWGLPANIEKVVTTDQNKIQLQPGEVKPVAYQIKMPKAAFDGELVGGLNFVKKVTDDKVKTNSSMGVKNQYAYTIAMVLHGQQELTKNKMSLGKITTRQINNRNVISIPLNNQTAAFLNKVTTKVTIKKQGQAKAVYTQKTSDGQMAPNSVYELPVRIGETAFRPGRYTAQVVVTSKQQHWQFTKDFTITKKQARHYNQKAVIKEDDSWLGLSLIITGIVLLLILIIVIYWRKQRRIKLLESELAASKRDSNQ</sequence>
<proteinExistence type="predicted"/>
<gene>
    <name evidence="3" type="ORF">LAS9267_01791</name>
</gene>
<dbReference type="Proteomes" id="UP000239650">
    <property type="component" value="Unassembled WGS sequence"/>
</dbReference>
<accession>A0A2K4Q9U3</accession>
<dbReference type="Pfam" id="PF06030">
    <property type="entry name" value="WxLIP_PGBD"/>
    <property type="match status" value="1"/>
</dbReference>
<protein>
    <recommendedName>
        <fullName evidence="5">DUF3324 domain-containing protein</fullName>
    </recommendedName>
</protein>
<evidence type="ECO:0008006" key="5">
    <source>
        <dbReference type="Google" id="ProtNLM"/>
    </source>
</evidence>
<dbReference type="RefSeq" id="WP_025016094.1">
    <property type="nucleotide sequence ID" value="NZ_BJLN01000003.1"/>
</dbReference>
<feature type="domain" description="WxL Interacting Protein peptidoglycan binding" evidence="1">
    <location>
        <begin position="33"/>
        <end position="152"/>
    </location>
</feature>
<dbReference type="Pfam" id="PF11797">
    <property type="entry name" value="WxLIP_HBD"/>
    <property type="match status" value="1"/>
</dbReference>
<name>A0A2K4Q9U3_LATSK</name>
<feature type="domain" description="WxL Interacting Protein host binding" evidence="2">
    <location>
        <begin position="164"/>
        <end position="300"/>
    </location>
</feature>